<dbReference type="InterPro" id="IPR010921">
    <property type="entry name" value="Trp_repressor/repl_initiator"/>
</dbReference>
<dbReference type="SUPFAM" id="SSF48295">
    <property type="entry name" value="TrpR-like"/>
    <property type="match status" value="1"/>
</dbReference>
<protein>
    <submittedName>
        <fullName evidence="1">Transposase-like protein</fullName>
    </submittedName>
</protein>
<dbReference type="Proteomes" id="UP000555393">
    <property type="component" value="Unassembled WGS sequence"/>
</dbReference>
<reference evidence="1 2" key="1">
    <citation type="submission" date="2020-08" db="EMBL/GenBank/DDBJ databases">
        <title>Genomic Encyclopedia of Type Strains, Phase IV (KMG-IV): sequencing the most valuable type-strain genomes for metagenomic binning, comparative biology and taxonomic classification.</title>
        <authorList>
            <person name="Goeker M."/>
        </authorList>
    </citation>
    <scope>NUCLEOTIDE SEQUENCE [LARGE SCALE GENOMIC DNA]</scope>
    <source>
        <strain evidence="1 2">DSM 22336</strain>
    </source>
</reference>
<comment type="caution">
    <text evidence="1">The sequence shown here is derived from an EMBL/GenBank/DDBJ whole genome shotgun (WGS) entry which is preliminary data.</text>
</comment>
<dbReference type="EMBL" id="JACIIU010000017">
    <property type="protein sequence ID" value="MBB6262096.1"/>
    <property type="molecule type" value="Genomic_DNA"/>
</dbReference>
<organism evidence="1 2">
    <name type="scientific">Paenochrobactrum gallinarii</name>
    <dbReference type="NCBI Taxonomy" id="643673"/>
    <lineage>
        <taxon>Bacteria</taxon>
        <taxon>Pseudomonadati</taxon>
        <taxon>Pseudomonadota</taxon>
        <taxon>Alphaproteobacteria</taxon>
        <taxon>Hyphomicrobiales</taxon>
        <taxon>Brucellaceae</taxon>
        <taxon>Paenochrobactrum</taxon>
    </lineage>
</organism>
<proteinExistence type="predicted"/>
<gene>
    <name evidence="1" type="ORF">FHS77_002664</name>
</gene>
<dbReference type="GO" id="GO:0004803">
    <property type="term" value="F:transposase activity"/>
    <property type="evidence" value="ECO:0007669"/>
    <property type="project" value="InterPro"/>
</dbReference>
<dbReference type="GO" id="GO:0043565">
    <property type="term" value="F:sequence-specific DNA binding"/>
    <property type="evidence" value="ECO:0007669"/>
    <property type="project" value="InterPro"/>
</dbReference>
<name>A0A841LXL6_9HYPH</name>
<dbReference type="InterPro" id="IPR036388">
    <property type="entry name" value="WH-like_DNA-bd_sf"/>
</dbReference>
<keyword evidence="2" id="KW-1185">Reference proteome</keyword>
<dbReference type="AlphaFoldDB" id="A0A841LXL6"/>
<dbReference type="Gene3D" id="1.10.10.10">
    <property type="entry name" value="Winged helix-like DNA-binding domain superfamily/Winged helix DNA-binding domain"/>
    <property type="match status" value="1"/>
</dbReference>
<evidence type="ECO:0000313" key="2">
    <source>
        <dbReference type="Proteomes" id="UP000555393"/>
    </source>
</evidence>
<dbReference type="RefSeq" id="WP_184224073.1">
    <property type="nucleotide sequence ID" value="NZ_JACIIU010000017.1"/>
</dbReference>
<sequence length="92" mass="10317">MTTRRNFSDKFKATVALEALRGDKTVQEIAAKHKIHPTQVTTWKRQAIDGLAGVFSDKIKKTEGNEAQIKELHAKIGKLAIENDFLSQGLKR</sequence>
<dbReference type="InterPro" id="IPR002514">
    <property type="entry name" value="Transposase_8"/>
</dbReference>
<accession>A0A841LXL6</accession>
<evidence type="ECO:0000313" key="1">
    <source>
        <dbReference type="EMBL" id="MBB6262096.1"/>
    </source>
</evidence>
<dbReference type="GO" id="GO:0006313">
    <property type="term" value="P:DNA transposition"/>
    <property type="evidence" value="ECO:0007669"/>
    <property type="project" value="InterPro"/>
</dbReference>
<dbReference type="Pfam" id="PF01527">
    <property type="entry name" value="HTH_Tnp_1"/>
    <property type="match status" value="1"/>
</dbReference>